<sequence>MAKLPKRLSFVRPLIYLIRRIFWKILGATDSG</sequence>
<feature type="non-terminal residue" evidence="1">
    <location>
        <position position="32"/>
    </location>
</feature>
<reference evidence="1" key="1">
    <citation type="submission" date="2018-05" db="EMBL/GenBank/DDBJ databases">
        <authorList>
            <person name="Lanie J.A."/>
            <person name="Ng W.-L."/>
            <person name="Kazmierczak K.M."/>
            <person name="Andrzejewski T.M."/>
            <person name="Davidsen T.M."/>
            <person name="Wayne K.J."/>
            <person name="Tettelin H."/>
            <person name="Glass J.I."/>
            <person name="Rusch D."/>
            <person name="Podicherti R."/>
            <person name="Tsui H.-C.T."/>
            <person name="Winkler M.E."/>
        </authorList>
    </citation>
    <scope>NUCLEOTIDE SEQUENCE</scope>
</reference>
<dbReference type="AlphaFoldDB" id="A0A383E5G7"/>
<gene>
    <name evidence="1" type="ORF">METZ01_LOCUS504825</name>
</gene>
<organism evidence="1">
    <name type="scientific">marine metagenome</name>
    <dbReference type="NCBI Taxonomy" id="408172"/>
    <lineage>
        <taxon>unclassified sequences</taxon>
        <taxon>metagenomes</taxon>
        <taxon>ecological metagenomes</taxon>
    </lineage>
</organism>
<accession>A0A383E5G7</accession>
<protein>
    <submittedName>
        <fullName evidence="1">Uncharacterized protein</fullName>
    </submittedName>
</protein>
<name>A0A383E5G7_9ZZZZ</name>
<dbReference type="EMBL" id="UINC01222971">
    <property type="protein sequence ID" value="SVE51971.1"/>
    <property type="molecule type" value="Genomic_DNA"/>
</dbReference>
<proteinExistence type="predicted"/>
<evidence type="ECO:0000313" key="1">
    <source>
        <dbReference type="EMBL" id="SVE51971.1"/>
    </source>
</evidence>